<feature type="transmembrane region" description="Helical" evidence="5">
    <location>
        <begin position="38"/>
        <end position="56"/>
    </location>
</feature>
<comment type="subcellular location">
    <subcellularLocation>
        <location evidence="1">Membrane</location>
        <topology evidence="1">Multi-pass membrane protein</topology>
    </subcellularLocation>
</comment>
<feature type="transmembrane region" description="Helical" evidence="5">
    <location>
        <begin position="6"/>
        <end position="26"/>
    </location>
</feature>
<feature type="transmembrane region" description="Helical" evidence="5">
    <location>
        <begin position="76"/>
        <end position="97"/>
    </location>
</feature>
<comment type="caution">
    <text evidence="7">The sequence shown here is derived from an EMBL/GenBank/DDBJ whole genome shotgun (WGS) entry which is preliminary data.</text>
</comment>
<dbReference type="GO" id="GO:0016020">
    <property type="term" value="C:membrane"/>
    <property type="evidence" value="ECO:0007669"/>
    <property type="project" value="UniProtKB-SubCell"/>
</dbReference>
<dbReference type="PANTHER" id="PTHR35988">
    <property type="entry name" value="15-CIS-ZETA-CAROTENE ISOMERASE, CHLOROPLASTIC"/>
    <property type="match status" value="1"/>
</dbReference>
<dbReference type="eggNOG" id="COG4094">
    <property type="taxonomic scope" value="Bacteria"/>
</dbReference>
<evidence type="ECO:0000256" key="5">
    <source>
        <dbReference type="SAM" id="Phobius"/>
    </source>
</evidence>
<feature type="transmembrane region" description="Helical" evidence="5">
    <location>
        <begin position="149"/>
        <end position="166"/>
    </location>
</feature>
<organism evidence="7 8">
    <name type="scientific">Tepidicaulis marinus</name>
    <dbReference type="NCBI Taxonomy" id="1333998"/>
    <lineage>
        <taxon>Bacteria</taxon>
        <taxon>Pseudomonadati</taxon>
        <taxon>Pseudomonadota</taxon>
        <taxon>Alphaproteobacteria</taxon>
        <taxon>Hyphomicrobiales</taxon>
        <taxon>Parvibaculaceae</taxon>
        <taxon>Tepidicaulis</taxon>
    </lineage>
</organism>
<keyword evidence="8" id="KW-1185">Reference proteome</keyword>
<protein>
    <submittedName>
        <fullName evidence="7">NnrU family protein</fullName>
    </submittedName>
</protein>
<dbReference type="Proteomes" id="UP000028702">
    <property type="component" value="Unassembled WGS sequence"/>
</dbReference>
<dbReference type="InterPro" id="IPR009915">
    <property type="entry name" value="NnrU_dom"/>
</dbReference>
<keyword evidence="4 5" id="KW-0472">Membrane</keyword>
<evidence type="ECO:0000256" key="2">
    <source>
        <dbReference type="ARBA" id="ARBA00022692"/>
    </source>
</evidence>
<dbReference type="PANTHER" id="PTHR35988:SF2">
    <property type="entry name" value="15-CIS-ZETA-CAROTENE ISOMERASE, CHLOROPLASTIC"/>
    <property type="match status" value="1"/>
</dbReference>
<evidence type="ECO:0000256" key="4">
    <source>
        <dbReference type="ARBA" id="ARBA00023136"/>
    </source>
</evidence>
<dbReference type="AlphaFoldDB" id="A0A081B6T6"/>
<evidence type="ECO:0000313" key="8">
    <source>
        <dbReference type="Proteomes" id="UP000028702"/>
    </source>
</evidence>
<dbReference type="Pfam" id="PF07298">
    <property type="entry name" value="NnrU"/>
    <property type="match status" value="1"/>
</dbReference>
<keyword evidence="2 5" id="KW-0812">Transmembrane</keyword>
<evidence type="ECO:0000259" key="6">
    <source>
        <dbReference type="Pfam" id="PF07298"/>
    </source>
</evidence>
<name>A0A081B6T6_9HYPH</name>
<accession>A0A081B6T6</accession>
<feature type="transmembrane region" description="Helical" evidence="5">
    <location>
        <begin position="213"/>
        <end position="233"/>
    </location>
</feature>
<proteinExistence type="predicted"/>
<gene>
    <name evidence="7" type="ORF">M2A_0253</name>
</gene>
<evidence type="ECO:0000256" key="1">
    <source>
        <dbReference type="ARBA" id="ARBA00004141"/>
    </source>
</evidence>
<dbReference type="EMBL" id="BBIO01000001">
    <property type="protein sequence ID" value="GAK43754.1"/>
    <property type="molecule type" value="Genomic_DNA"/>
</dbReference>
<evidence type="ECO:0000256" key="3">
    <source>
        <dbReference type="ARBA" id="ARBA00022989"/>
    </source>
</evidence>
<feature type="domain" description="NnrU" evidence="6">
    <location>
        <begin position="7"/>
        <end position="231"/>
    </location>
</feature>
<evidence type="ECO:0000313" key="7">
    <source>
        <dbReference type="EMBL" id="GAK43754.1"/>
    </source>
</evidence>
<keyword evidence="3 5" id="KW-1133">Transmembrane helix</keyword>
<dbReference type="RefSeq" id="WP_244444351.1">
    <property type="nucleotide sequence ID" value="NZ_BBIO01000001.1"/>
</dbReference>
<reference evidence="7 8" key="1">
    <citation type="submission" date="2014-07" db="EMBL/GenBank/DDBJ databases">
        <title>Tepidicaulis marinum gen. nov., sp. nov., a novel marine bacterium denitrifying nitrate to nitrous oxide strictly under microaerobic conditions.</title>
        <authorList>
            <person name="Takeuchi M."/>
            <person name="Yamagishi T."/>
            <person name="Kamagata Y."/>
            <person name="Oshima K."/>
            <person name="Hattori M."/>
            <person name="Katayama T."/>
            <person name="Hanada S."/>
            <person name="Tamaki H."/>
            <person name="Marumo K."/>
            <person name="Maeda H."/>
            <person name="Nedachi M."/>
            <person name="Iwasaki W."/>
            <person name="Suwa Y."/>
            <person name="Sakata S."/>
        </authorList>
    </citation>
    <scope>NUCLEOTIDE SEQUENCE [LARGE SCALE GENOMIC DNA]</scope>
    <source>
        <strain evidence="7 8">MA2</strain>
    </source>
</reference>
<sequence length="234" mass="25578">MQDMTELYLAAALFMGLHLVISGTVLRRIITDMIGEKAYMALFSLASIGAIVWLAMSYNDAVVSTENTVYWQAPVWLAHSGALILLVAFLIGVPGLLTPNPTSVGGEAAAEKDDAVQGMVRITRHPFLWSVIIWAAFHLGANGDRASQALFGTFLTVALVGTFSIDRKRAKKMGESWRKFARQTSNLPFVAILSGRTKLALGEIGWWRPLAAVVLWAAVLMTHEMVFGVSPFLR</sequence>
<dbReference type="STRING" id="1333998.M2A_0253"/>
<dbReference type="GO" id="GO:0090471">
    <property type="term" value="F:9,15,9'-tri-cis-zeta-carotene isomerase activity"/>
    <property type="evidence" value="ECO:0007669"/>
    <property type="project" value="TreeGrafter"/>
</dbReference>